<dbReference type="Proteomes" id="UP000708208">
    <property type="component" value="Unassembled WGS sequence"/>
</dbReference>
<keyword evidence="2" id="KW-1185">Reference proteome</keyword>
<name>A0A8J2K9J5_9HEXA</name>
<accession>A0A8J2K9J5</accession>
<dbReference type="AlphaFoldDB" id="A0A8J2K9J5"/>
<evidence type="ECO:0000313" key="2">
    <source>
        <dbReference type="Proteomes" id="UP000708208"/>
    </source>
</evidence>
<feature type="non-terminal residue" evidence="1">
    <location>
        <position position="1"/>
    </location>
</feature>
<sequence>GGIPVTKYTAIIDMEGLGLTTVWSFAVMEMQKQ</sequence>
<gene>
    <name evidence="1" type="ORF">AFUS01_LOCUS10998</name>
</gene>
<feature type="non-terminal residue" evidence="1">
    <location>
        <position position="33"/>
    </location>
</feature>
<comment type="caution">
    <text evidence="1">The sequence shown here is derived from an EMBL/GenBank/DDBJ whole genome shotgun (WGS) entry which is preliminary data.</text>
</comment>
<proteinExistence type="predicted"/>
<dbReference type="EMBL" id="CAJVCH010083062">
    <property type="protein sequence ID" value="CAG7721808.1"/>
    <property type="molecule type" value="Genomic_DNA"/>
</dbReference>
<organism evidence="1 2">
    <name type="scientific">Allacma fusca</name>
    <dbReference type="NCBI Taxonomy" id="39272"/>
    <lineage>
        <taxon>Eukaryota</taxon>
        <taxon>Metazoa</taxon>
        <taxon>Ecdysozoa</taxon>
        <taxon>Arthropoda</taxon>
        <taxon>Hexapoda</taxon>
        <taxon>Collembola</taxon>
        <taxon>Symphypleona</taxon>
        <taxon>Sminthuridae</taxon>
        <taxon>Allacma</taxon>
    </lineage>
</organism>
<evidence type="ECO:0000313" key="1">
    <source>
        <dbReference type="EMBL" id="CAG7721808.1"/>
    </source>
</evidence>
<reference evidence="1" key="1">
    <citation type="submission" date="2021-06" db="EMBL/GenBank/DDBJ databases">
        <authorList>
            <person name="Hodson N. C."/>
            <person name="Mongue J. A."/>
            <person name="Jaron S. K."/>
        </authorList>
    </citation>
    <scope>NUCLEOTIDE SEQUENCE</scope>
</reference>
<protein>
    <submittedName>
        <fullName evidence="1">Uncharacterized protein</fullName>
    </submittedName>
</protein>